<evidence type="ECO:0000313" key="2">
    <source>
        <dbReference type="Proteomes" id="UP000050525"/>
    </source>
</evidence>
<comment type="caution">
    <text evidence="1">The sequence shown here is derived from an EMBL/GenBank/DDBJ whole genome shotgun (WGS) entry which is preliminary data.</text>
</comment>
<organism evidence="1 2">
    <name type="scientific">Alligator mississippiensis</name>
    <name type="common">American alligator</name>
    <dbReference type="NCBI Taxonomy" id="8496"/>
    <lineage>
        <taxon>Eukaryota</taxon>
        <taxon>Metazoa</taxon>
        <taxon>Chordata</taxon>
        <taxon>Craniata</taxon>
        <taxon>Vertebrata</taxon>
        <taxon>Euteleostomi</taxon>
        <taxon>Archelosauria</taxon>
        <taxon>Archosauria</taxon>
        <taxon>Crocodylia</taxon>
        <taxon>Alligatoridae</taxon>
        <taxon>Alligatorinae</taxon>
        <taxon>Alligator</taxon>
    </lineage>
</organism>
<proteinExistence type="predicted"/>
<reference evidence="1 2" key="1">
    <citation type="journal article" date="2012" name="Genome Biol.">
        <title>Sequencing three crocodilian genomes to illuminate the evolution of archosaurs and amniotes.</title>
        <authorList>
            <person name="St John J.A."/>
            <person name="Braun E.L."/>
            <person name="Isberg S.R."/>
            <person name="Miles L.G."/>
            <person name="Chong A.Y."/>
            <person name="Gongora J."/>
            <person name="Dalzell P."/>
            <person name="Moran C."/>
            <person name="Bed'hom B."/>
            <person name="Abzhanov A."/>
            <person name="Burgess S.C."/>
            <person name="Cooksey A.M."/>
            <person name="Castoe T.A."/>
            <person name="Crawford N.G."/>
            <person name="Densmore L.D."/>
            <person name="Drew J.C."/>
            <person name="Edwards S.V."/>
            <person name="Faircloth B.C."/>
            <person name="Fujita M.K."/>
            <person name="Greenwold M.J."/>
            <person name="Hoffmann F.G."/>
            <person name="Howard J.M."/>
            <person name="Iguchi T."/>
            <person name="Janes D.E."/>
            <person name="Khan S.Y."/>
            <person name="Kohno S."/>
            <person name="de Koning A.J."/>
            <person name="Lance S.L."/>
            <person name="McCarthy F.M."/>
            <person name="McCormack J.E."/>
            <person name="Merchant M.E."/>
            <person name="Peterson D.G."/>
            <person name="Pollock D.D."/>
            <person name="Pourmand N."/>
            <person name="Raney B.J."/>
            <person name="Roessler K.A."/>
            <person name="Sanford J.R."/>
            <person name="Sawyer R.H."/>
            <person name="Schmidt C.J."/>
            <person name="Triplett E.W."/>
            <person name="Tuberville T.D."/>
            <person name="Venegas-Anaya M."/>
            <person name="Howard J.T."/>
            <person name="Jarvis E.D."/>
            <person name="Guillette L.J.Jr."/>
            <person name="Glenn T.C."/>
            <person name="Green R.E."/>
            <person name="Ray D.A."/>
        </authorList>
    </citation>
    <scope>NUCLEOTIDE SEQUENCE [LARGE SCALE GENOMIC DNA]</scope>
    <source>
        <strain evidence="1">KSC_2009_1</strain>
    </source>
</reference>
<dbReference type="EMBL" id="AKHW03006437">
    <property type="protein sequence ID" value="KYO20105.1"/>
    <property type="molecule type" value="Genomic_DNA"/>
</dbReference>
<sequence length="83" mass="9746">MSHTLLLLPVFQKQNDCNNKKTTYLQRPVSGIGFSPVVRGRRIRTVLSQRIEGQERPIAYTSRRLNDHERRPPAYFTPLFFKC</sequence>
<protein>
    <submittedName>
        <fullName evidence="1">Uncharacterized protein</fullName>
    </submittedName>
</protein>
<keyword evidence="2" id="KW-1185">Reference proteome</keyword>
<name>A0A151M6H5_ALLMI</name>
<gene>
    <name evidence="1" type="ORF">Y1Q_0010686</name>
</gene>
<dbReference type="Proteomes" id="UP000050525">
    <property type="component" value="Unassembled WGS sequence"/>
</dbReference>
<evidence type="ECO:0000313" key="1">
    <source>
        <dbReference type="EMBL" id="KYO20105.1"/>
    </source>
</evidence>
<dbReference type="AlphaFoldDB" id="A0A151M6H5"/>
<accession>A0A151M6H5</accession>
<dbReference type="Gene3D" id="3.10.20.370">
    <property type="match status" value="1"/>
</dbReference>